<sequence length="278" mass="29373">MSNPPPAPPDTADREAVQALVRGLAVMRALGTRPAGATIAETAQATGITRAGARRILLTLAALGYARQDGRRFALTPRVLEIAGGLLAGGPLPVAADPVARALCERLECAVSVGLLEGPDVVYLLRHDPPRPIRLGIQAGFRLPAHASSMGWVLLAGLPPWQVEFQLRRSHLARLTERTETDPERLLAGIESVRRAGWSFLDSAAEDGVAGLSVPIRDAGGRPTAALNLSVRSVRFPPDRAEAELLPVLRAAAADIEGRMGHAVPPNRPTPPRPTPPA</sequence>
<dbReference type="Pfam" id="PF01614">
    <property type="entry name" value="IclR_C"/>
    <property type="match status" value="1"/>
</dbReference>
<dbReference type="RefSeq" id="WP_170216445.1">
    <property type="nucleotide sequence ID" value="NZ_AP019700.1"/>
</dbReference>
<dbReference type="InterPro" id="IPR029016">
    <property type="entry name" value="GAF-like_dom_sf"/>
</dbReference>
<evidence type="ECO:0000313" key="8">
    <source>
        <dbReference type="Proteomes" id="UP000278222"/>
    </source>
</evidence>
<dbReference type="AlphaFoldDB" id="A0A3N1MC59"/>
<dbReference type="Gene3D" id="3.30.450.40">
    <property type="match status" value="1"/>
</dbReference>
<reference evidence="7 8" key="1">
    <citation type="submission" date="2018-11" db="EMBL/GenBank/DDBJ databases">
        <title>Genomic Encyclopedia of Type Strains, Phase IV (KMG-IV): sequencing the most valuable type-strain genomes for metagenomic binning, comparative biology and taxonomic classification.</title>
        <authorList>
            <person name="Goeker M."/>
        </authorList>
    </citation>
    <scope>NUCLEOTIDE SEQUENCE [LARGE SCALE GENOMIC DNA]</scope>
    <source>
        <strain evidence="7 8">DSM 5900</strain>
    </source>
</reference>
<dbReference type="Proteomes" id="UP000278222">
    <property type="component" value="Unassembled WGS sequence"/>
</dbReference>
<evidence type="ECO:0000313" key="7">
    <source>
        <dbReference type="EMBL" id="ROQ00297.1"/>
    </source>
</evidence>
<dbReference type="GO" id="GO:0003700">
    <property type="term" value="F:DNA-binding transcription factor activity"/>
    <property type="evidence" value="ECO:0007669"/>
    <property type="project" value="TreeGrafter"/>
</dbReference>
<comment type="caution">
    <text evidence="7">The sequence shown here is derived from an EMBL/GenBank/DDBJ whole genome shotgun (WGS) entry which is preliminary data.</text>
</comment>
<dbReference type="InterPro" id="IPR005471">
    <property type="entry name" value="Tscrpt_reg_IclR_N"/>
</dbReference>
<evidence type="ECO:0000259" key="6">
    <source>
        <dbReference type="PROSITE" id="PS51078"/>
    </source>
</evidence>
<dbReference type="InterPro" id="IPR036388">
    <property type="entry name" value="WH-like_DNA-bd_sf"/>
</dbReference>
<organism evidence="7 8">
    <name type="scientific">Stella humosa</name>
    <dbReference type="NCBI Taxonomy" id="94"/>
    <lineage>
        <taxon>Bacteria</taxon>
        <taxon>Pseudomonadati</taxon>
        <taxon>Pseudomonadota</taxon>
        <taxon>Alphaproteobacteria</taxon>
        <taxon>Rhodospirillales</taxon>
        <taxon>Stellaceae</taxon>
        <taxon>Stella</taxon>
    </lineage>
</organism>
<feature type="region of interest" description="Disordered" evidence="4">
    <location>
        <begin position="259"/>
        <end position="278"/>
    </location>
</feature>
<dbReference type="SUPFAM" id="SSF46785">
    <property type="entry name" value="Winged helix' DNA-binding domain"/>
    <property type="match status" value="1"/>
</dbReference>
<dbReference type="Gene3D" id="1.10.10.10">
    <property type="entry name" value="Winged helix-like DNA-binding domain superfamily/Winged helix DNA-binding domain"/>
    <property type="match status" value="1"/>
</dbReference>
<dbReference type="GO" id="GO:0045892">
    <property type="term" value="P:negative regulation of DNA-templated transcription"/>
    <property type="evidence" value="ECO:0007669"/>
    <property type="project" value="TreeGrafter"/>
</dbReference>
<evidence type="ECO:0000256" key="2">
    <source>
        <dbReference type="ARBA" id="ARBA00023125"/>
    </source>
</evidence>
<gene>
    <name evidence="7" type="ORF">EDC65_2093</name>
</gene>
<accession>A0A3N1MC59</accession>
<feature type="compositionally biased region" description="Pro residues" evidence="4">
    <location>
        <begin position="266"/>
        <end position="278"/>
    </location>
</feature>
<keyword evidence="3" id="KW-0804">Transcription</keyword>
<evidence type="ECO:0000256" key="1">
    <source>
        <dbReference type="ARBA" id="ARBA00023015"/>
    </source>
</evidence>
<feature type="domain" description="IclR-ED" evidence="6">
    <location>
        <begin position="78"/>
        <end position="262"/>
    </location>
</feature>
<dbReference type="GO" id="GO:0003677">
    <property type="term" value="F:DNA binding"/>
    <property type="evidence" value="ECO:0007669"/>
    <property type="project" value="UniProtKB-KW"/>
</dbReference>
<keyword evidence="1" id="KW-0805">Transcription regulation</keyword>
<evidence type="ECO:0000256" key="4">
    <source>
        <dbReference type="SAM" id="MobiDB-lite"/>
    </source>
</evidence>
<keyword evidence="2" id="KW-0238">DNA-binding</keyword>
<dbReference type="InterPro" id="IPR036390">
    <property type="entry name" value="WH_DNA-bd_sf"/>
</dbReference>
<dbReference type="InterPro" id="IPR050707">
    <property type="entry name" value="HTH_MetabolicPath_Reg"/>
</dbReference>
<feature type="domain" description="HTH iclR-type" evidence="5">
    <location>
        <begin position="17"/>
        <end position="77"/>
    </location>
</feature>
<evidence type="ECO:0000259" key="5">
    <source>
        <dbReference type="PROSITE" id="PS51077"/>
    </source>
</evidence>
<dbReference type="PROSITE" id="PS51078">
    <property type="entry name" value="ICLR_ED"/>
    <property type="match status" value="1"/>
</dbReference>
<proteinExistence type="predicted"/>
<evidence type="ECO:0000256" key="3">
    <source>
        <dbReference type="ARBA" id="ARBA00023163"/>
    </source>
</evidence>
<protein>
    <submittedName>
        <fullName evidence="7">IclR family transcriptional regulator</fullName>
    </submittedName>
</protein>
<dbReference type="InterPro" id="IPR014757">
    <property type="entry name" value="Tscrpt_reg_IclR_C"/>
</dbReference>
<dbReference type="PROSITE" id="PS51077">
    <property type="entry name" value="HTH_ICLR"/>
    <property type="match status" value="1"/>
</dbReference>
<dbReference type="SMART" id="SM00346">
    <property type="entry name" value="HTH_ICLR"/>
    <property type="match status" value="1"/>
</dbReference>
<dbReference type="PANTHER" id="PTHR30136">
    <property type="entry name" value="HELIX-TURN-HELIX TRANSCRIPTIONAL REGULATOR, ICLR FAMILY"/>
    <property type="match status" value="1"/>
</dbReference>
<keyword evidence="8" id="KW-1185">Reference proteome</keyword>
<dbReference type="Pfam" id="PF09339">
    <property type="entry name" value="HTH_IclR"/>
    <property type="match status" value="1"/>
</dbReference>
<dbReference type="PANTHER" id="PTHR30136:SF34">
    <property type="entry name" value="TRANSCRIPTIONAL REGULATOR"/>
    <property type="match status" value="1"/>
</dbReference>
<dbReference type="EMBL" id="RJKX01000013">
    <property type="protein sequence ID" value="ROQ00297.1"/>
    <property type="molecule type" value="Genomic_DNA"/>
</dbReference>
<dbReference type="SUPFAM" id="SSF55781">
    <property type="entry name" value="GAF domain-like"/>
    <property type="match status" value="1"/>
</dbReference>
<name>A0A3N1MC59_9PROT</name>